<keyword evidence="6" id="KW-0028">Amino-acid biosynthesis</keyword>
<evidence type="ECO:0000313" key="16">
    <source>
        <dbReference type="Proteomes" id="UP000308768"/>
    </source>
</evidence>
<dbReference type="FunFam" id="1.10.238.260:FF:000002">
    <property type="entry name" value="Homocitrate synthase, mitochondrial"/>
    <property type="match status" value="1"/>
</dbReference>
<evidence type="ECO:0000256" key="6">
    <source>
        <dbReference type="ARBA" id="ARBA00022605"/>
    </source>
</evidence>
<evidence type="ECO:0000313" key="15">
    <source>
        <dbReference type="EMBL" id="TKA66766.1"/>
    </source>
</evidence>
<dbReference type="Gene3D" id="3.20.20.70">
    <property type="entry name" value="Aldolase class I"/>
    <property type="match status" value="1"/>
</dbReference>
<feature type="compositionally biased region" description="Low complexity" evidence="13">
    <location>
        <begin position="686"/>
        <end position="703"/>
    </location>
</feature>
<dbReference type="InterPro" id="IPR050073">
    <property type="entry name" value="2-IPM_HCS-like"/>
</dbReference>
<dbReference type="Proteomes" id="UP000308768">
    <property type="component" value="Unassembled WGS sequence"/>
</dbReference>
<dbReference type="GO" id="GO:0019878">
    <property type="term" value="P:lysine biosynthetic process via aminoadipic acid"/>
    <property type="evidence" value="ECO:0007669"/>
    <property type="project" value="UniProtKB-UniPathway"/>
</dbReference>
<keyword evidence="10" id="KW-0457">Lysine biosynthesis</keyword>
<dbReference type="OrthoDB" id="2015253at2759"/>
<keyword evidence="7" id="KW-0808">Transferase</keyword>
<sequence length="1150" mass="127986">MCAGPVVHTTVSATQLKPAKDQRQALNRWNRFVLGETYVKEIARLHPKSKVDKARQRTDFDLSSTVHESEYNTLKKPPEPEHRFEVSLEPDDFTEEKFRLYEDYQKNVHHDPPSQISRGSFKRFLCSSPLRRTSCSVNGIRQDRGSFHQCYRLDGKLIAMAVLDLLPHCVSGVYFLYHRDFEKWSFGKLSAMREAALAVEKGYEYYYMGYYIHSCAKMRYKGDYKPQFILDLETLEWNELDDEMRALLTIQRYVSISRERRLATEQTGATEAEKSKSDKQSGATVDQQYLFDNPAEAADSDLSLFDLTMPGMMTANEVMEHIDLDHMSLEIRGAVHRMEQLVSWQEGSLTDSSSLKGIVAELAACVGPDVSREITIKILADSKLSGKHESQDTPYREENTPSTALTTTLTKLRSMDLNMYCINGKEISGELIRSFRLRCPHLQATGSCNSCFTFSCGGYWFCQNGACQGHDSRQYECYGDALLMKDQPGSGPRARRPYFQNSNMVQQRISLVPSPDDQETPNIRPMDDEATLQADVERALRLSMQQGAVHDSERDAELAEAIRLSKIETERRHNFRSLNSMMGSEGAPASRPKRGASTAQASIPKVAKISTAPVMAVAERSSSAADNRPVELPPVRENRFTASINGERGVTGATPPRDPPPLSLLANSFTTADMTPAPVDGGAQANGHTNGHTNGTNGHTNGTVNAPGHEGYTGVMSRQNPHIQNRANNPYQPFANSFFDTEAKIKIAKALDDFGVDYIELTSPAASEQSRKDCEAICKLGLKAKILTHVRCHMDDARIAVETGVDGVDVVIGTSQMLREHSHGKDMTYIKNTAIEVIEFVKSKGIEIRFSSEDSFRSDLVDLLSLYSAVDKVGVNRVGIADTVGCASPRQVYDLVRTLRGVVSCDIECHFHNDSGCAIANAYCALEAGATHIDTSVLGIGERNGITPLGGLMARMIVADRDYVKNKYKLEKLKEIEDLVAELVEVNIPFNNYITGFCAFTHKAGIHAKAILNNPSTYEIINPADFGMSRYVHFASRLTGWNAIKSRADQLGLSMTDAQLKQVTTKIKALADVRPIAIDDADSIIRTFHFNLQAKVEKPLLPNMTEEEKVKFEKAERELAGEKEKRELDEIVDEQAEVPKAKKTKTEVAA</sequence>
<dbReference type="PROSITE" id="PS00816">
    <property type="entry name" value="AIPM_HOMOCIT_SYNTH_2"/>
    <property type="match status" value="1"/>
</dbReference>
<dbReference type="UniPathway" id="UPA00033">
    <property type="reaction ID" value="UER00028"/>
</dbReference>
<accession>A0A4U0WVK7</accession>
<feature type="region of interest" description="Disordered" evidence="13">
    <location>
        <begin position="264"/>
        <end position="283"/>
    </location>
</feature>
<keyword evidence="9" id="KW-0460">Magnesium</keyword>
<evidence type="ECO:0000256" key="13">
    <source>
        <dbReference type="SAM" id="MobiDB-lite"/>
    </source>
</evidence>
<dbReference type="SUPFAM" id="SSF55729">
    <property type="entry name" value="Acyl-CoA N-acyltransferases (Nat)"/>
    <property type="match status" value="1"/>
</dbReference>
<dbReference type="CDD" id="cd07948">
    <property type="entry name" value="DRE_TIM_HCS"/>
    <property type="match status" value="1"/>
</dbReference>
<evidence type="ECO:0000256" key="9">
    <source>
        <dbReference type="ARBA" id="ARBA00022842"/>
    </source>
</evidence>
<dbReference type="PANTHER" id="PTHR10277:SF48">
    <property type="entry name" value="HOMOCITRATE SYNTHASE, CYTOSOLIC ISOZYME-RELATED"/>
    <property type="match status" value="1"/>
</dbReference>
<feature type="region of interest" description="Disordered" evidence="13">
    <location>
        <begin position="1123"/>
        <end position="1150"/>
    </location>
</feature>
<feature type="region of interest" description="Disordered" evidence="13">
    <location>
        <begin position="680"/>
        <end position="716"/>
    </location>
</feature>
<dbReference type="AlphaFoldDB" id="A0A4U0WVK7"/>
<evidence type="ECO:0000256" key="5">
    <source>
        <dbReference type="ARBA" id="ARBA00012974"/>
    </source>
</evidence>
<dbReference type="PROSITE" id="PS50991">
    <property type="entry name" value="PYR_CT"/>
    <property type="match status" value="1"/>
</dbReference>
<dbReference type="FunFam" id="3.20.20.70:FF:000032">
    <property type="entry name" value="Homocitrate synthase, mitochondrial"/>
    <property type="match status" value="1"/>
</dbReference>
<dbReference type="GO" id="GO:0004057">
    <property type="term" value="F:arginyl-tRNA--protein transferase activity"/>
    <property type="evidence" value="ECO:0007669"/>
    <property type="project" value="InterPro"/>
</dbReference>
<comment type="pathway">
    <text evidence="3">Amino-acid biosynthesis; L-lysine biosynthesis via AAA pathway; L-alpha-aminoadipate from 2-oxoglutarate: step 1/5.</text>
</comment>
<dbReference type="InterPro" id="IPR013785">
    <property type="entry name" value="Aldolase_TIM"/>
</dbReference>
<evidence type="ECO:0000256" key="1">
    <source>
        <dbReference type="ARBA" id="ARBA00001936"/>
    </source>
</evidence>
<evidence type="ECO:0000256" key="3">
    <source>
        <dbReference type="ARBA" id="ARBA00004755"/>
    </source>
</evidence>
<protein>
    <recommendedName>
        <fullName evidence="5">homocitrate synthase</fullName>
        <ecNumber evidence="5">2.3.3.14</ecNumber>
    </recommendedName>
</protein>
<dbReference type="PANTHER" id="PTHR10277">
    <property type="entry name" value="HOMOCITRATE SYNTHASE-RELATED"/>
    <property type="match status" value="1"/>
</dbReference>
<dbReference type="HAMAP" id="MF_02222">
    <property type="entry name" value="Homocitr_synth_fung_arch"/>
    <property type="match status" value="1"/>
</dbReference>
<dbReference type="Pfam" id="PF22617">
    <property type="entry name" value="HCS_D2"/>
    <property type="match status" value="1"/>
</dbReference>
<evidence type="ECO:0000256" key="4">
    <source>
        <dbReference type="ARBA" id="ARBA00006361"/>
    </source>
</evidence>
<feature type="region of interest" description="Disordered" evidence="13">
    <location>
        <begin position="579"/>
        <end position="602"/>
    </location>
</feature>
<dbReference type="InterPro" id="IPR002034">
    <property type="entry name" value="AIPM/Hcit_synth_CS"/>
</dbReference>
<reference evidence="15 16" key="1">
    <citation type="submission" date="2017-03" db="EMBL/GenBank/DDBJ databases">
        <title>Genomes of endolithic fungi from Antarctica.</title>
        <authorList>
            <person name="Coleine C."/>
            <person name="Masonjones S."/>
            <person name="Stajich J.E."/>
        </authorList>
    </citation>
    <scope>NUCLEOTIDE SEQUENCE [LARGE SCALE GENOMIC DNA]</scope>
    <source>
        <strain evidence="15 16">CCFEE 5187</strain>
    </source>
</reference>
<dbReference type="Pfam" id="PF04377">
    <property type="entry name" value="ATE_C"/>
    <property type="match status" value="1"/>
</dbReference>
<dbReference type="STRING" id="331657.A0A4U0WVK7"/>
<evidence type="ECO:0000259" key="14">
    <source>
        <dbReference type="PROSITE" id="PS50991"/>
    </source>
</evidence>
<comment type="caution">
    <text evidence="15">The sequence shown here is derived from an EMBL/GenBank/DDBJ whole genome shotgun (WGS) entry which is preliminary data.</text>
</comment>
<dbReference type="SUPFAM" id="SSF51569">
    <property type="entry name" value="Aldolase"/>
    <property type="match status" value="1"/>
</dbReference>
<dbReference type="InterPro" id="IPR048253">
    <property type="entry name" value="DRE_TIM_HCS_fun_bact"/>
</dbReference>
<keyword evidence="11" id="KW-0464">Manganese</keyword>
<dbReference type="InterPro" id="IPR011872">
    <property type="entry name" value="Homocitrate_synth"/>
</dbReference>
<dbReference type="NCBIfam" id="TIGR02146">
    <property type="entry name" value="LysS_fung_arch"/>
    <property type="match status" value="1"/>
</dbReference>
<dbReference type="Pfam" id="PF00682">
    <property type="entry name" value="HMGL-like"/>
    <property type="match status" value="1"/>
</dbReference>
<dbReference type="Gene3D" id="1.10.238.260">
    <property type="match status" value="1"/>
</dbReference>
<dbReference type="GO" id="GO:0004410">
    <property type="term" value="F:homocitrate synthase activity"/>
    <property type="evidence" value="ECO:0007669"/>
    <property type="project" value="UniProtKB-EC"/>
</dbReference>
<dbReference type="GO" id="GO:0005739">
    <property type="term" value="C:mitochondrion"/>
    <property type="evidence" value="ECO:0007669"/>
    <property type="project" value="TreeGrafter"/>
</dbReference>
<dbReference type="InterPro" id="IPR000891">
    <property type="entry name" value="PYR_CT"/>
</dbReference>
<comment type="cofactor">
    <cofactor evidence="1">
        <name>Mn(2+)</name>
        <dbReference type="ChEBI" id="CHEBI:29035"/>
    </cofactor>
</comment>
<dbReference type="GO" id="GO:0046872">
    <property type="term" value="F:metal ion binding"/>
    <property type="evidence" value="ECO:0007669"/>
    <property type="project" value="UniProtKB-KW"/>
</dbReference>
<comment type="catalytic activity">
    <reaction evidence="12">
        <text>acetyl-CoA + 2-oxoglutarate + H2O = (2R)-homocitrate + CoA + H(+)</text>
        <dbReference type="Rhea" id="RHEA:12929"/>
        <dbReference type="ChEBI" id="CHEBI:15377"/>
        <dbReference type="ChEBI" id="CHEBI:15378"/>
        <dbReference type="ChEBI" id="CHEBI:16810"/>
        <dbReference type="ChEBI" id="CHEBI:57287"/>
        <dbReference type="ChEBI" id="CHEBI:57288"/>
        <dbReference type="ChEBI" id="CHEBI:58884"/>
        <dbReference type="EC" id="2.3.3.14"/>
    </reaction>
    <physiologicalReaction direction="left-to-right" evidence="12">
        <dbReference type="Rhea" id="RHEA:12930"/>
    </physiologicalReaction>
</comment>
<dbReference type="InterPro" id="IPR016181">
    <property type="entry name" value="Acyl_CoA_acyltransferase"/>
</dbReference>
<proteinExistence type="inferred from homology"/>
<dbReference type="EMBL" id="NAJN01000984">
    <property type="protein sequence ID" value="TKA66766.1"/>
    <property type="molecule type" value="Genomic_DNA"/>
</dbReference>
<name>A0A4U0WVK7_9PEZI</name>
<feature type="compositionally biased region" description="Basic and acidic residues" evidence="13">
    <location>
        <begin position="1137"/>
        <end position="1150"/>
    </location>
</feature>
<dbReference type="EC" id="2.3.3.14" evidence="5"/>
<keyword evidence="16" id="KW-1185">Reference proteome</keyword>
<organism evidence="15 16">
    <name type="scientific">Cryomyces minteri</name>
    <dbReference type="NCBI Taxonomy" id="331657"/>
    <lineage>
        <taxon>Eukaryota</taxon>
        <taxon>Fungi</taxon>
        <taxon>Dikarya</taxon>
        <taxon>Ascomycota</taxon>
        <taxon>Pezizomycotina</taxon>
        <taxon>Dothideomycetes</taxon>
        <taxon>Dothideomycetes incertae sedis</taxon>
        <taxon>Cryomyces</taxon>
    </lineage>
</organism>
<dbReference type="InterPro" id="IPR007472">
    <property type="entry name" value="N-end_Aminoacyl_Trfase_C"/>
</dbReference>
<feature type="domain" description="Pyruvate carboxyltransferase" evidence="14">
    <location>
        <begin position="721"/>
        <end position="974"/>
    </location>
</feature>
<evidence type="ECO:0000256" key="11">
    <source>
        <dbReference type="ARBA" id="ARBA00023211"/>
    </source>
</evidence>
<keyword evidence="8" id="KW-0479">Metal-binding</keyword>
<gene>
    <name evidence="15" type="ORF">B0A49_04782</name>
</gene>
<evidence type="ECO:0000256" key="10">
    <source>
        <dbReference type="ARBA" id="ARBA00023154"/>
    </source>
</evidence>
<dbReference type="InterPro" id="IPR054691">
    <property type="entry name" value="LeuA/HCS_post-cat"/>
</dbReference>
<comment type="cofactor">
    <cofactor evidence="2">
        <name>Mg(2+)</name>
        <dbReference type="ChEBI" id="CHEBI:18420"/>
    </cofactor>
</comment>
<evidence type="ECO:0000256" key="2">
    <source>
        <dbReference type="ARBA" id="ARBA00001946"/>
    </source>
</evidence>
<evidence type="ECO:0000256" key="7">
    <source>
        <dbReference type="ARBA" id="ARBA00022679"/>
    </source>
</evidence>
<evidence type="ECO:0000256" key="12">
    <source>
        <dbReference type="ARBA" id="ARBA00048363"/>
    </source>
</evidence>
<evidence type="ECO:0000256" key="8">
    <source>
        <dbReference type="ARBA" id="ARBA00022723"/>
    </source>
</evidence>
<comment type="similarity">
    <text evidence="4">Belongs to the alpha-IPM synthase/homocitrate synthase family. Homocitrate synthase LYS20/LYS21 subfamily.</text>
</comment>